<dbReference type="Proteomes" id="UP001529510">
    <property type="component" value="Unassembled WGS sequence"/>
</dbReference>
<proteinExistence type="predicted"/>
<feature type="non-terminal residue" evidence="2">
    <location>
        <position position="1"/>
    </location>
</feature>
<name>A0ABD0NLT8_CIRMR</name>
<dbReference type="AlphaFoldDB" id="A0ABD0NLT8"/>
<protein>
    <submittedName>
        <fullName evidence="2">Uncharacterized protein</fullName>
    </submittedName>
</protein>
<feature type="non-terminal residue" evidence="2">
    <location>
        <position position="111"/>
    </location>
</feature>
<keyword evidence="3" id="KW-1185">Reference proteome</keyword>
<keyword evidence="1" id="KW-0175">Coiled coil</keyword>
<gene>
    <name evidence="2" type="ORF">M9458_041587</name>
</gene>
<accession>A0ABD0NLT8</accession>
<dbReference type="EMBL" id="JAMKFB020000021">
    <property type="protein sequence ID" value="KAL0162191.1"/>
    <property type="molecule type" value="Genomic_DNA"/>
</dbReference>
<sequence>DFWYQPKLLCCKIFTEKMELWIEETKNRIKMSQICDKEVSPMGSVSMVASKTLTSNKSSTSTATSARLKEEAKRAALLAKGAALKERQALEMKEAQLKAEMEKLEIETALA</sequence>
<reference evidence="2 3" key="1">
    <citation type="submission" date="2024-05" db="EMBL/GenBank/DDBJ databases">
        <title>Genome sequencing and assembly of Indian major carp, Cirrhinus mrigala (Hamilton, 1822).</title>
        <authorList>
            <person name="Mohindra V."/>
            <person name="Chowdhury L.M."/>
            <person name="Lal K."/>
            <person name="Jena J.K."/>
        </authorList>
    </citation>
    <scope>NUCLEOTIDE SEQUENCE [LARGE SCALE GENOMIC DNA]</scope>
    <source>
        <strain evidence="2">CM1030</strain>
        <tissue evidence="2">Blood</tissue>
    </source>
</reference>
<evidence type="ECO:0000313" key="2">
    <source>
        <dbReference type="EMBL" id="KAL0162191.1"/>
    </source>
</evidence>
<comment type="caution">
    <text evidence="2">The sequence shown here is derived from an EMBL/GenBank/DDBJ whole genome shotgun (WGS) entry which is preliminary data.</text>
</comment>
<organism evidence="2 3">
    <name type="scientific">Cirrhinus mrigala</name>
    <name type="common">Mrigala</name>
    <dbReference type="NCBI Taxonomy" id="683832"/>
    <lineage>
        <taxon>Eukaryota</taxon>
        <taxon>Metazoa</taxon>
        <taxon>Chordata</taxon>
        <taxon>Craniata</taxon>
        <taxon>Vertebrata</taxon>
        <taxon>Euteleostomi</taxon>
        <taxon>Actinopterygii</taxon>
        <taxon>Neopterygii</taxon>
        <taxon>Teleostei</taxon>
        <taxon>Ostariophysi</taxon>
        <taxon>Cypriniformes</taxon>
        <taxon>Cyprinidae</taxon>
        <taxon>Labeoninae</taxon>
        <taxon>Labeonini</taxon>
        <taxon>Cirrhinus</taxon>
    </lineage>
</organism>
<evidence type="ECO:0000256" key="1">
    <source>
        <dbReference type="SAM" id="Coils"/>
    </source>
</evidence>
<evidence type="ECO:0000313" key="3">
    <source>
        <dbReference type="Proteomes" id="UP001529510"/>
    </source>
</evidence>
<feature type="coiled-coil region" evidence="1">
    <location>
        <begin position="80"/>
        <end position="107"/>
    </location>
</feature>